<dbReference type="InterPro" id="IPR036388">
    <property type="entry name" value="WH-like_DNA-bd_sf"/>
</dbReference>
<dbReference type="OrthoDB" id="1524077at2"/>
<evidence type="ECO:0000313" key="8">
    <source>
        <dbReference type="Proteomes" id="UP000248688"/>
    </source>
</evidence>
<dbReference type="Pfam" id="PF04542">
    <property type="entry name" value="Sigma70_r2"/>
    <property type="match status" value="1"/>
</dbReference>
<dbReference type="Proteomes" id="UP000248688">
    <property type="component" value="Chromosome"/>
</dbReference>
<dbReference type="Gene3D" id="1.10.1740.10">
    <property type="match status" value="1"/>
</dbReference>
<keyword evidence="4" id="KW-0804">Transcription</keyword>
<keyword evidence="8" id="KW-1185">Reference proteome</keyword>
<evidence type="ECO:0000313" key="7">
    <source>
        <dbReference type="EMBL" id="AWW28770.1"/>
    </source>
</evidence>
<dbReference type="GO" id="GO:0003677">
    <property type="term" value="F:DNA binding"/>
    <property type="evidence" value="ECO:0007669"/>
    <property type="project" value="InterPro"/>
</dbReference>
<dbReference type="PANTHER" id="PTHR43133:SF46">
    <property type="entry name" value="RNA POLYMERASE SIGMA-70 FACTOR ECF SUBFAMILY"/>
    <property type="match status" value="1"/>
</dbReference>
<dbReference type="SUPFAM" id="SSF88946">
    <property type="entry name" value="Sigma2 domain of RNA polymerase sigma factors"/>
    <property type="match status" value="1"/>
</dbReference>
<evidence type="ECO:0000256" key="1">
    <source>
        <dbReference type="ARBA" id="ARBA00010641"/>
    </source>
</evidence>
<dbReference type="InterPro" id="IPR014284">
    <property type="entry name" value="RNA_pol_sigma-70_dom"/>
</dbReference>
<dbReference type="RefSeq" id="WP_112782191.1">
    <property type="nucleotide sequence ID" value="NZ_CP030041.1"/>
</dbReference>
<dbReference type="SUPFAM" id="SSF88659">
    <property type="entry name" value="Sigma3 and sigma4 domains of RNA polymerase sigma factors"/>
    <property type="match status" value="1"/>
</dbReference>
<name>A0A2Z4ID84_9BACT</name>
<dbReference type="Gene3D" id="1.10.10.10">
    <property type="entry name" value="Winged helix-like DNA-binding domain superfamily/Winged helix DNA-binding domain"/>
    <property type="match status" value="1"/>
</dbReference>
<dbReference type="InterPro" id="IPR013324">
    <property type="entry name" value="RNA_pol_sigma_r3/r4-like"/>
</dbReference>
<dbReference type="NCBIfam" id="TIGR02937">
    <property type="entry name" value="sigma70-ECF"/>
    <property type="match status" value="1"/>
</dbReference>
<dbReference type="InterPro" id="IPR007627">
    <property type="entry name" value="RNA_pol_sigma70_r2"/>
</dbReference>
<proteinExistence type="inferred from homology"/>
<sequence>MDSCHKTDTTLLDELRLGSWEAFEELYERYWEKIFLVSRSFTKDEELSKDFVQEIFLDLWNRREKLQIKNLYAYLYQASKYRLMDHIRKLEQQEHFIDEFNHILVDSPIEDLLHYKELDARIKECLEALSPKCKRIFYLSRYDHLSNQEIAQQLKISKSTVENQINKALNHLRNSPEVKMAFIIAASLADTF</sequence>
<keyword evidence="2" id="KW-0805">Transcription regulation</keyword>
<organism evidence="7 8">
    <name type="scientific">Echinicola strongylocentroti</name>
    <dbReference type="NCBI Taxonomy" id="1795355"/>
    <lineage>
        <taxon>Bacteria</taxon>
        <taxon>Pseudomonadati</taxon>
        <taxon>Bacteroidota</taxon>
        <taxon>Cytophagia</taxon>
        <taxon>Cytophagales</taxon>
        <taxon>Cyclobacteriaceae</taxon>
        <taxon>Echinicola</taxon>
    </lineage>
</organism>
<dbReference type="InterPro" id="IPR014327">
    <property type="entry name" value="RNA_pol_sigma70_bacteroid"/>
</dbReference>
<keyword evidence="3" id="KW-0731">Sigma factor</keyword>
<gene>
    <name evidence="7" type="ORF">DN752_00705</name>
</gene>
<dbReference type="PANTHER" id="PTHR43133">
    <property type="entry name" value="RNA POLYMERASE ECF-TYPE SIGMA FACTO"/>
    <property type="match status" value="1"/>
</dbReference>
<dbReference type="InterPro" id="IPR039425">
    <property type="entry name" value="RNA_pol_sigma-70-like"/>
</dbReference>
<dbReference type="GO" id="GO:0016987">
    <property type="term" value="F:sigma factor activity"/>
    <property type="evidence" value="ECO:0007669"/>
    <property type="project" value="UniProtKB-KW"/>
</dbReference>
<dbReference type="InterPro" id="IPR013325">
    <property type="entry name" value="RNA_pol_sigma_r2"/>
</dbReference>
<feature type="domain" description="RNA polymerase sigma factor 70 region 4 type 2" evidence="6">
    <location>
        <begin position="121"/>
        <end position="172"/>
    </location>
</feature>
<dbReference type="CDD" id="cd06171">
    <property type="entry name" value="Sigma70_r4"/>
    <property type="match status" value="1"/>
</dbReference>
<comment type="similarity">
    <text evidence="1">Belongs to the sigma-70 factor family. ECF subfamily.</text>
</comment>
<dbReference type="AlphaFoldDB" id="A0A2Z4ID84"/>
<protein>
    <submittedName>
        <fullName evidence="7">RNA polymerase sigma-70 factor</fullName>
    </submittedName>
</protein>
<accession>A0A2Z4ID84</accession>
<evidence type="ECO:0000256" key="3">
    <source>
        <dbReference type="ARBA" id="ARBA00023082"/>
    </source>
</evidence>
<dbReference type="KEGG" id="est:DN752_00705"/>
<evidence type="ECO:0000256" key="2">
    <source>
        <dbReference type="ARBA" id="ARBA00023015"/>
    </source>
</evidence>
<evidence type="ECO:0000259" key="5">
    <source>
        <dbReference type="Pfam" id="PF04542"/>
    </source>
</evidence>
<evidence type="ECO:0000256" key="4">
    <source>
        <dbReference type="ARBA" id="ARBA00023163"/>
    </source>
</evidence>
<feature type="domain" description="RNA polymerase sigma-70 region 2" evidence="5">
    <location>
        <begin position="26"/>
        <end position="90"/>
    </location>
</feature>
<reference evidence="7 8" key="1">
    <citation type="submission" date="2018-06" db="EMBL/GenBank/DDBJ databases">
        <title>Echinicola strongylocentroti sp. nov., isolated from a sea urchin Strongylocentrotus intermedius.</title>
        <authorList>
            <person name="Bae S.S."/>
        </authorList>
    </citation>
    <scope>NUCLEOTIDE SEQUENCE [LARGE SCALE GENOMIC DNA]</scope>
    <source>
        <strain evidence="7 8">MEBiC08714</strain>
    </source>
</reference>
<dbReference type="EMBL" id="CP030041">
    <property type="protein sequence ID" value="AWW28770.1"/>
    <property type="molecule type" value="Genomic_DNA"/>
</dbReference>
<dbReference type="InterPro" id="IPR013249">
    <property type="entry name" value="RNA_pol_sigma70_r4_t2"/>
</dbReference>
<dbReference type="GO" id="GO:0006352">
    <property type="term" value="P:DNA-templated transcription initiation"/>
    <property type="evidence" value="ECO:0007669"/>
    <property type="project" value="InterPro"/>
</dbReference>
<evidence type="ECO:0000259" key="6">
    <source>
        <dbReference type="Pfam" id="PF08281"/>
    </source>
</evidence>
<dbReference type="NCBIfam" id="TIGR02985">
    <property type="entry name" value="Sig70_bacteroi1"/>
    <property type="match status" value="1"/>
</dbReference>
<dbReference type="Pfam" id="PF08281">
    <property type="entry name" value="Sigma70_r4_2"/>
    <property type="match status" value="1"/>
</dbReference>